<sequence length="248" mass="28525">MKKYIAYFDFLGYKEFILNNDSKYLKERVSHILRDIEMALGQGKYQEPKNGRILSDTSQTRINCLNISDTVIFWTNDDSIESLEELLIVAHRFNGQEVLLNFPIRGVIYCDELEMISGKQTNTVGSIYSANIIYGKGLANAHIKGDNLNWSGSVIDQTVIENIADQTDVIEFLQPFAKLYKVPYKKPYPDMGEEYALHLIKGNLNQTAFENTKKGITQTFKSDNKTFDHHRVKEILANTIEYLESYKE</sequence>
<evidence type="ECO:0000313" key="2">
    <source>
        <dbReference type="Proteomes" id="UP001151079"/>
    </source>
</evidence>
<gene>
    <name evidence="1" type="ORF">OIU83_01320</name>
</gene>
<keyword evidence="2" id="KW-1185">Reference proteome</keyword>
<dbReference type="EMBL" id="JAOZEW010000001">
    <property type="protein sequence ID" value="MCV9926276.1"/>
    <property type="molecule type" value="Genomic_DNA"/>
</dbReference>
<comment type="caution">
    <text evidence="1">The sequence shown here is derived from an EMBL/GenBank/DDBJ whole genome shotgun (WGS) entry which is preliminary data.</text>
</comment>
<dbReference type="Proteomes" id="UP001151079">
    <property type="component" value="Unassembled WGS sequence"/>
</dbReference>
<protein>
    <submittedName>
        <fullName evidence="1">Uncharacterized protein</fullName>
    </submittedName>
</protein>
<reference evidence="1" key="1">
    <citation type="submission" date="2022-10" db="EMBL/GenBank/DDBJ databases">
        <title>Two novel species of Flavobacterium.</title>
        <authorList>
            <person name="Liu Q."/>
            <person name="Xin Y.-H."/>
        </authorList>
    </citation>
    <scope>NUCLEOTIDE SEQUENCE</scope>
    <source>
        <strain evidence="1">LS1R49</strain>
    </source>
</reference>
<organism evidence="1 2">
    <name type="scientific">Flavobacterium shii</name>
    <dbReference type="NCBI Taxonomy" id="2987687"/>
    <lineage>
        <taxon>Bacteria</taxon>
        <taxon>Pseudomonadati</taxon>
        <taxon>Bacteroidota</taxon>
        <taxon>Flavobacteriia</taxon>
        <taxon>Flavobacteriales</taxon>
        <taxon>Flavobacteriaceae</taxon>
        <taxon>Flavobacterium</taxon>
    </lineage>
</organism>
<proteinExistence type="predicted"/>
<accession>A0A9X3BXC6</accession>
<name>A0A9X3BXC6_9FLAO</name>
<dbReference type="AlphaFoldDB" id="A0A9X3BXC6"/>
<dbReference type="RefSeq" id="WP_264204478.1">
    <property type="nucleotide sequence ID" value="NZ_JAOZEW010000001.1"/>
</dbReference>
<evidence type="ECO:0000313" key="1">
    <source>
        <dbReference type="EMBL" id="MCV9926276.1"/>
    </source>
</evidence>